<organism evidence="1 2">
    <name type="scientific">Mucilaginibacter mali</name>
    <dbReference type="NCBI Taxonomy" id="2740462"/>
    <lineage>
        <taxon>Bacteria</taxon>
        <taxon>Pseudomonadati</taxon>
        <taxon>Bacteroidota</taxon>
        <taxon>Sphingobacteriia</taxon>
        <taxon>Sphingobacteriales</taxon>
        <taxon>Sphingobacteriaceae</taxon>
        <taxon>Mucilaginibacter</taxon>
    </lineage>
</organism>
<dbReference type="KEGG" id="mmab:HQ865_05445"/>
<dbReference type="PROSITE" id="PS51257">
    <property type="entry name" value="PROKAR_LIPOPROTEIN"/>
    <property type="match status" value="1"/>
</dbReference>
<dbReference type="RefSeq" id="WP_173413914.1">
    <property type="nucleotide sequence ID" value="NZ_CP054139.1"/>
</dbReference>
<protein>
    <recommendedName>
        <fullName evidence="3">Lipocalin-like domain-containing protein</fullName>
    </recommendedName>
</protein>
<sequence length="178" mass="19765">MKKHWLICMLPFALAACKKEKPVTPPDPQVAIIGTWKETAIYNSTYDRGVLTGIDTLSAMTSGAAMYTDFLPGGTYEAYTLTGNTHTDRVFDHYSYSPEISMLGQNWPAKNINGNRTNVNHVKEGAAAFENSANINSYTIISLNERQLILSEKLLVFGYEGSGLPYGYITQTRVLTRQ</sequence>
<proteinExistence type="predicted"/>
<evidence type="ECO:0000313" key="1">
    <source>
        <dbReference type="EMBL" id="QKJ29219.1"/>
    </source>
</evidence>
<evidence type="ECO:0008006" key="3">
    <source>
        <dbReference type="Google" id="ProtNLM"/>
    </source>
</evidence>
<evidence type="ECO:0000313" key="2">
    <source>
        <dbReference type="Proteomes" id="UP000505355"/>
    </source>
</evidence>
<dbReference type="EMBL" id="CP054139">
    <property type="protein sequence ID" value="QKJ29219.1"/>
    <property type="molecule type" value="Genomic_DNA"/>
</dbReference>
<name>A0A7D4UCE0_9SPHI</name>
<keyword evidence="2" id="KW-1185">Reference proteome</keyword>
<dbReference type="Proteomes" id="UP000505355">
    <property type="component" value="Chromosome"/>
</dbReference>
<gene>
    <name evidence="1" type="ORF">HQ865_05445</name>
</gene>
<reference evidence="1 2" key="1">
    <citation type="submission" date="2020-05" db="EMBL/GenBank/DDBJ databases">
        <title>Mucilaginibacter mali sp. nov.</title>
        <authorList>
            <person name="Kim H.S."/>
            <person name="Lee K.C."/>
            <person name="Suh M.K."/>
            <person name="Kim J.-S."/>
            <person name="Han K.-I."/>
            <person name="Eom M.K."/>
            <person name="Shin Y.K."/>
            <person name="Lee J.-S."/>
        </authorList>
    </citation>
    <scope>NUCLEOTIDE SEQUENCE [LARGE SCALE GENOMIC DNA]</scope>
    <source>
        <strain evidence="1 2">G2-14</strain>
    </source>
</reference>
<accession>A0A7D4UCE0</accession>
<dbReference type="AlphaFoldDB" id="A0A7D4UCE0"/>